<evidence type="ECO:0000256" key="2">
    <source>
        <dbReference type="ARBA" id="ARBA00008814"/>
    </source>
</evidence>
<dbReference type="InterPro" id="IPR002491">
    <property type="entry name" value="ABC_transptr_periplasmic_BD"/>
</dbReference>
<feature type="signal peptide" evidence="7">
    <location>
        <begin position="1"/>
        <end position="19"/>
    </location>
</feature>
<accession>A0A151A6P1</accession>
<dbReference type="RefSeq" id="WP_061855194.1">
    <property type="nucleotide sequence ID" value="NZ_LUGM01000002.1"/>
</dbReference>
<dbReference type="PROSITE" id="PS51257">
    <property type="entry name" value="PROKAR_LIPOPROTEIN"/>
    <property type="match status" value="1"/>
</dbReference>
<organism evidence="9 10">
    <name type="scientific">Staphylococcus kloosii</name>
    <dbReference type="NCBI Taxonomy" id="29384"/>
    <lineage>
        <taxon>Bacteria</taxon>
        <taxon>Bacillati</taxon>
        <taxon>Bacillota</taxon>
        <taxon>Bacilli</taxon>
        <taxon>Bacillales</taxon>
        <taxon>Staphylococcaceae</taxon>
        <taxon>Staphylococcus</taxon>
    </lineage>
</organism>
<keyword evidence="5" id="KW-0175">Coiled coil</keyword>
<keyword evidence="3" id="KW-0813">Transport</keyword>
<dbReference type="GO" id="GO:1901678">
    <property type="term" value="P:iron coordination entity transport"/>
    <property type="evidence" value="ECO:0007669"/>
    <property type="project" value="UniProtKB-ARBA"/>
</dbReference>
<feature type="domain" description="Fe/B12 periplasmic-binding" evidence="8">
    <location>
        <begin position="49"/>
        <end position="301"/>
    </location>
</feature>
<dbReference type="PROSITE" id="PS50983">
    <property type="entry name" value="FE_B12_PBP"/>
    <property type="match status" value="1"/>
</dbReference>
<feature type="compositionally biased region" description="Basic and acidic residues" evidence="6">
    <location>
        <begin position="22"/>
        <end position="40"/>
    </location>
</feature>
<feature type="chain" id="PRO_5038704677" evidence="7">
    <location>
        <begin position="20"/>
        <end position="303"/>
    </location>
</feature>
<name>A0A151A6P1_9STAP</name>
<proteinExistence type="inferred from homology"/>
<keyword evidence="4 7" id="KW-0732">Signal</keyword>
<dbReference type="GO" id="GO:0030288">
    <property type="term" value="C:outer membrane-bounded periplasmic space"/>
    <property type="evidence" value="ECO:0007669"/>
    <property type="project" value="TreeGrafter"/>
</dbReference>
<evidence type="ECO:0000259" key="8">
    <source>
        <dbReference type="PROSITE" id="PS50983"/>
    </source>
</evidence>
<reference evidence="9 10" key="1">
    <citation type="submission" date="2016-02" db="EMBL/GenBank/DDBJ databases">
        <title>Draft genome sequence of hydrocarbon degrading Staphylococcus saprophyticus Strain CNV2, isolated from crude-oil contaminated soil from Noonmati Oil Refinery, Guwahati, Assam, India.</title>
        <authorList>
            <person name="Mukherjee A."/>
            <person name="Chettri B."/>
            <person name="Langpoklakpam J."/>
            <person name="Singh A.K."/>
            <person name="Chattopadhyay D.J."/>
        </authorList>
    </citation>
    <scope>NUCLEOTIDE SEQUENCE [LARGE SCALE GENOMIC DNA]</scope>
    <source>
        <strain evidence="9 10">CNV2</strain>
    </source>
</reference>
<evidence type="ECO:0000256" key="6">
    <source>
        <dbReference type="SAM" id="MobiDB-lite"/>
    </source>
</evidence>
<feature type="coiled-coil region" evidence="5">
    <location>
        <begin position="143"/>
        <end position="171"/>
    </location>
</feature>
<evidence type="ECO:0000256" key="3">
    <source>
        <dbReference type="ARBA" id="ARBA00022448"/>
    </source>
</evidence>
<dbReference type="Proteomes" id="UP000075418">
    <property type="component" value="Unassembled WGS sequence"/>
</dbReference>
<protein>
    <submittedName>
        <fullName evidence="9">Iron-siderophore ABC transporter substrate-binding protein</fullName>
    </submittedName>
</protein>
<evidence type="ECO:0000256" key="1">
    <source>
        <dbReference type="ARBA" id="ARBA00004196"/>
    </source>
</evidence>
<sequence>MKKIILLMLSLLVITAACGNKDSQDKGSKDKKTYTTTDGKKIDISKNPKRVVLLTANYGNLKKLGVKPVAITNAFPNSKFIGNDKVKKVDPENVEEVTKLKPDLIITYKENKNNKKFSKIAPTVPIKVQKFDYKQTHIEYGKLVNKEQKAKEQADEVAKKLEQDGKEIKKHIGNDATFSIMDIQQKDIYQFGARFGRGSDTLYDGFKVKEDPEAKKAMPEERFMKVPKEKFNEYSGDYLMVPTVDGKKPNNDFTKSDIWKNNKAVKSNRVIYYPADEAIYGDLITIEKQGEQFKKAILEKQGK</sequence>
<dbReference type="Pfam" id="PF01497">
    <property type="entry name" value="Peripla_BP_2"/>
    <property type="match status" value="1"/>
</dbReference>
<dbReference type="PANTHER" id="PTHR30532">
    <property type="entry name" value="IRON III DICITRATE-BINDING PERIPLASMIC PROTEIN"/>
    <property type="match status" value="1"/>
</dbReference>
<evidence type="ECO:0000256" key="4">
    <source>
        <dbReference type="ARBA" id="ARBA00022729"/>
    </source>
</evidence>
<dbReference type="EMBL" id="LUGM01000002">
    <property type="protein sequence ID" value="KYH15048.1"/>
    <property type="molecule type" value="Genomic_DNA"/>
</dbReference>
<dbReference type="SUPFAM" id="SSF53807">
    <property type="entry name" value="Helical backbone' metal receptor"/>
    <property type="match status" value="1"/>
</dbReference>
<gene>
    <name evidence="9" type="ORF">A0131_09725</name>
</gene>
<dbReference type="PANTHER" id="PTHR30532:SF26">
    <property type="entry name" value="IRON(3+)-HYDROXAMATE-BINDING PROTEIN FHUD"/>
    <property type="match status" value="1"/>
</dbReference>
<dbReference type="AlphaFoldDB" id="A0A151A6P1"/>
<evidence type="ECO:0000256" key="7">
    <source>
        <dbReference type="SAM" id="SignalP"/>
    </source>
</evidence>
<feature type="region of interest" description="Disordered" evidence="6">
    <location>
        <begin position="21"/>
        <end position="40"/>
    </location>
</feature>
<dbReference type="Gene3D" id="3.40.50.1980">
    <property type="entry name" value="Nitrogenase molybdenum iron protein domain"/>
    <property type="match status" value="2"/>
</dbReference>
<evidence type="ECO:0000313" key="9">
    <source>
        <dbReference type="EMBL" id="KYH15048.1"/>
    </source>
</evidence>
<comment type="subcellular location">
    <subcellularLocation>
        <location evidence="1">Cell envelope</location>
    </subcellularLocation>
</comment>
<comment type="caution">
    <text evidence="9">The sequence shown here is derived from an EMBL/GenBank/DDBJ whole genome shotgun (WGS) entry which is preliminary data.</text>
</comment>
<comment type="similarity">
    <text evidence="2">Belongs to the bacterial solute-binding protein 8 family.</text>
</comment>
<dbReference type="InterPro" id="IPR051313">
    <property type="entry name" value="Bact_iron-sidero_bind"/>
</dbReference>
<evidence type="ECO:0000313" key="10">
    <source>
        <dbReference type="Proteomes" id="UP000075418"/>
    </source>
</evidence>
<evidence type="ECO:0000256" key="5">
    <source>
        <dbReference type="SAM" id="Coils"/>
    </source>
</evidence>